<evidence type="ECO:0000256" key="2">
    <source>
        <dbReference type="ARBA" id="ARBA00022555"/>
    </source>
</evidence>
<dbReference type="EC" id="3.1.1.29" evidence="1 7"/>
<protein>
    <recommendedName>
        <fullName evidence="6 7">Peptidyl-tRNA hydrolase</fullName>
        <ecNumber evidence="1 7">3.1.1.29</ecNumber>
    </recommendedName>
</protein>
<dbReference type="InterPro" id="IPR018171">
    <property type="entry name" value="Pept_tRNA_hydro_CS"/>
</dbReference>
<evidence type="ECO:0000256" key="7">
    <source>
        <dbReference type="RuleBase" id="RU000673"/>
    </source>
</evidence>
<dbReference type="GO" id="GO:0004045">
    <property type="term" value="F:peptidyl-tRNA hydrolase activity"/>
    <property type="evidence" value="ECO:0007669"/>
    <property type="project" value="UniProtKB-EC"/>
</dbReference>
<dbReference type="Gene3D" id="3.40.50.1470">
    <property type="entry name" value="Peptidyl-tRNA hydrolase"/>
    <property type="match status" value="1"/>
</dbReference>
<dbReference type="SUPFAM" id="SSF53178">
    <property type="entry name" value="Peptidyl-tRNA hydrolase-like"/>
    <property type="match status" value="1"/>
</dbReference>
<dbReference type="AlphaFoldDB" id="A0A7V3KMQ9"/>
<comment type="catalytic activity">
    <reaction evidence="7">
        <text>an N-acyl-L-alpha-aminoacyl-tRNA + H2O = an N-acyl-L-amino acid + a tRNA + H(+)</text>
        <dbReference type="Rhea" id="RHEA:54448"/>
        <dbReference type="Rhea" id="RHEA-COMP:10123"/>
        <dbReference type="Rhea" id="RHEA-COMP:13883"/>
        <dbReference type="ChEBI" id="CHEBI:15377"/>
        <dbReference type="ChEBI" id="CHEBI:15378"/>
        <dbReference type="ChEBI" id="CHEBI:59874"/>
        <dbReference type="ChEBI" id="CHEBI:78442"/>
        <dbReference type="ChEBI" id="CHEBI:138191"/>
        <dbReference type="EC" id="3.1.1.29"/>
    </reaction>
</comment>
<organism evidence="9">
    <name type="scientific">candidate division WOR-3 bacterium</name>
    <dbReference type="NCBI Taxonomy" id="2052148"/>
    <lineage>
        <taxon>Bacteria</taxon>
        <taxon>Bacteria division WOR-3</taxon>
    </lineage>
</organism>
<gene>
    <name evidence="9" type="ORF">ENV38_01240</name>
</gene>
<keyword evidence="3 7" id="KW-0378">Hydrolase</keyword>
<evidence type="ECO:0000313" key="9">
    <source>
        <dbReference type="EMBL" id="HGB35514.1"/>
    </source>
</evidence>
<dbReference type="PROSITE" id="PS01195">
    <property type="entry name" value="PEPT_TRNA_HYDROL_1"/>
    <property type="match status" value="1"/>
</dbReference>
<evidence type="ECO:0000256" key="6">
    <source>
        <dbReference type="ARBA" id="ARBA00050038"/>
    </source>
</evidence>
<comment type="similarity">
    <text evidence="5 8">Belongs to the PTH family.</text>
</comment>
<reference evidence="9" key="1">
    <citation type="journal article" date="2020" name="mSystems">
        <title>Genome- and Community-Level Interaction Insights into Carbon Utilization and Element Cycling Functions of Hydrothermarchaeota in Hydrothermal Sediment.</title>
        <authorList>
            <person name="Zhou Z."/>
            <person name="Liu Y."/>
            <person name="Xu W."/>
            <person name="Pan J."/>
            <person name="Luo Z.H."/>
            <person name="Li M."/>
        </authorList>
    </citation>
    <scope>NUCLEOTIDE SEQUENCE [LARGE SCALE GENOMIC DNA]</scope>
    <source>
        <strain evidence="9">SpSt-754</strain>
    </source>
</reference>
<evidence type="ECO:0000256" key="4">
    <source>
        <dbReference type="ARBA" id="ARBA00022884"/>
    </source>
</evidence>
<dbReference type="EMBL" id="DTGD01000050">
    <property type="protein sequence ID" value="HGB35514.1"/>
    <property type="molecule type" value="Genomic_DNA"/>
</dbReference>
<name>A0A7V3KMQ9_UNCW3</name>
<dbReference type="GO" id="GO:0000049">
    <property type="term" value="F:tRNA binding"/>
    <property type="evidence" value="ECO:0007669"/>
    <property type="project" value="UniProtKB-KW"/>
</dbReference>
<dbReference type="NCBIfam" id="TIGR00447">
    <property type="entry name" value="pth"/>
    <property type="match status" value="1"/>
</dbReference>
<dbReference type="InterPro" id="IPR001328">
    <property type="entry name" value="Pept_tRNA_hydro"/>
</dbReference>
<dbReference type="Pfam" id="PF01195">
    <property type="entry name" value="Pept_tRNA_hydro"/>
    <property type="match status" value="1"/>
</dbReference>
<dbReference type="InterPro" id="IPR036416">
    <property type="entry name" value="Pept_tRNA_hydro_sf"/>
</dbReference>
<sequence>MIVRIFLVGIGNPDRTYRFTRHNIGQLFVDFVAEALDVSFQPGKGEYVYARKGDLFLFKSLTYMNLSGLAVKSIVDDFGVEISQELFVCHDDLDMEPFNVKVKYDGGSGGHRGIESCIYHLETLDFYRLKFGIGKPKGMDPKDYVLSQLSDDELNKFEDSFKIALEGIQVMLNEGREKGITFINTYGRRMNDG</sequence>
<keyword evidence="4" id="KW-0694">RNA-binding</keyword>
<evidence type="ECO:0000256" key="5">
    <source>
        <dbReference type="ARBA" id="ARBA00038063"/>
    </source>
</evidence>
<proteinExistence type="inferred from homology"/>
<dbReference type="CDD" id="cd00462">
    <property type="entry name" value="PTH"/>
    <property type="match status" value="1"/>
</dbReference>
<dbReference type="PANTHER" id="PTHR17224:SF1">
    <property type="entry name" value="PEPTIDYL-TRNA HYDROLASE"/>
    <property type="match status" value="1"/>
</dbReference>
<dbReference type="PANTHER" id="PTHR17224">
    <property type="entry name" value="PEPTIDYL-TRNA HYDROLASE"/>
    <property type="match status" value="1"/>
</dbReference>
<evidence type="ECO:0000256" key="8">
    <source>
        <dbReference type="RuleBase" id="RU004320"/>
    </source>
</evidence>
<comment type="caution">
    <text evidence="9">The sequence shown here is derived from an EMBL/GenBank/DDBJ whole genome shotgun (WGS) entry which is preliminary data.</text>
</comment>
<keyword evidence="2" id="KW-0820">tRNA-binding</keyword>
<evidence type="ECO:0000256" key="3">
    <source>
        <dbReference type="ARBA" id="ARBA00022801"/>
    </source>
</evidence>
<accession>A0A7V3KMQ9</accession>
<evidence type="ECO:0000256" key="1">
    <source>
        <dbReference type="ARBA" id="ARBA00013260"/>
    </source>
</evidence>